<dbReference type="InterPro" id="IPR013783">
    <property type="entry name" value="Ig-like_fold"/>
</dbReference>
<sequence length="108" mass="11965">MRITGGRYLVGQDGSLHVQKSVLSDAGVYRCTASNTYGQVEASGSVIIRRKTLIVLQPMDLEVRSGINAKFTCSGTTDPEEISTMRTIWMKDHEAIQIGTRMFLNKQV</sequence>
<evidence type="ECO:0000313" key="3">
    <source>
        <dbReference type="EnsemblMetazoa" id="BGLB026605-PA"/>
    </source>
</evidence>
<reference evidence="3" key="1">
    <citation type="submission" date="2020-05" db="UniProtKB">
        <authorList>
            <consortium name="EnsemblMetazoa"/>
        </authorList>
    </citation>
    <scope>IDENTIFICATION</scope>
    <source>
        <strain evidence="3">BB02</strain>
    </source>
</reference>
<dbReference type="SUPFAM" id="SSF48726">
    <property type="entry name" value="Immunoglobulin"/>
    <property type="match status" value="1"/>
</dbReference>
<feature type="domain" description="Immunoglobulin I-set" evidence="2">
    <location>
        <begin position="12"/>
        <end position="46"/>
    </location>
</feature>
<organism evidence="3 4">
    <name type="scientific">Biomphalaria glabrata</name>
    <name type="common">Bloodfluke planorb</name>
    <name type="synonym">Freshwater snail</name>
    <dbReference type="NCBI Taxonomy" id="6526"/>
    <lineage>
        <taxon>Eukaryota</taxon>
        <taxon>Metazoa</taxon>
        <taxon>Spiralia</taxon>
        <taxon>Lophotrochozoa</taxon>
        <taxon>Mollusca</taxon>
        <taxon>Gastropoda</taxon>
        <taxon>Heterobranchia</taxon>
        <taxon>Euthyneura</taxon>
        <taxon>Panpulmonata</taxon>
        <taxon>Hygrophila</taxon>
        <taxon>Lymnaeoidea</taxon>
        <taxon>Planorbidae</taxon>
        <taxon>Biomphalaria</taxon>
    </lineage>
</organism>
<dbReference type="AlphaFoldDB" id="A0A2C9L3G8"/>
<dbReference type="InterPro" id="IPR013098">
    <property type="entry name" value="Ig_I-set"/>
</dbReference>
<dbReference type="EnsemblMetazoa" id="BGLB026605-RA">
    <property type="protein sequence ID" value="BGLB026605-PA"/>
    <property type="gene ID" value="BGLB026605"/>
</dbReference>
<evidence type="ECO:0000256" key="1">
    <source>
        <dbReference type="ARBA" id="ARBA00023319"/>
    </source>
</evidence>
<keyword evidence="1" id="KW-0393">Immunoglobulin domain</keyword>
<protein>
    <recommendedName>
        <fullName evidence="2">Immunoglobulin I-set domain-containing protein</fullName>
    </recommendedName>
</protein>
<dbReference type="Pfam" id="PF07679">
    <property type="entry name" value="I-set"/>
    <property type="match status" value="1"/>
</dbReference>
<dbReference type="PANTHER" id="PTHR10075:SF14">
    <property type="entry name" value="CELL ADHESION MOLECULE DSCAM2-RELATED"/>
    <property type="match status" value="1"/>
</dbReference>
<dbReference type="Proteomes" id="UP000076420">
    <property type="component" value="Unassembled WGS sequence"/>
</dbReference>
<proteinExistence type="predicted"/>
<accession>A0A2C9L3G8</accession>
<dbReference type="STRING" id="6526.A0A2C9L3G8"/>
<evidence type="ECO:0000313" key="4">
    <source>
        <dbReference type="Proteomes" id="UP000076420"/>
    </source>
</evidence>
<evidence type="ECO:0000259" key="2">
    <source>
        <dbReference type="Pfam" id="PF07679"/>
    </source>
</evidence>
<name>A0A2C9L3G8_BIOGL</name>
<dbReference type="PANTHER" id="PTHR10075">
    <property type="entry name" value="BASIGIN RELATED"/>
    <property type="match status" value="1"/>
</dbReference>
<gene>
    <name evidence="3" type="primary">106078366</name>
</gene>
<dbReference type="InterPro" id="IPR036179">
    <property type="entry name" value="Ig-like_dom_sf"/>
</dbReference>
<dbReference type="KEGG" id="bgt:106078366"/>
<dbReference type="VEuPathDB" id="VectorBase:BGLAX_030794"/>
<dbReference type="Gene3D" id="2.60.40.10">
    <property type="entry name" value="Immunoglobulins"/>
    <property type="match status" value="1"/>
</dbReference>
<dbReference type="VEuPathDB" id="VectorBase:BGLB026605"/>